<evidence type="ECO:0000313" key="1">
    <source>
        <dbReference type="EMBL" id="KAK8105917.1"/>
    </source>
</evidence>
<comment type="caution">
    <text evidence="1">The sequence shown here is derived from an EMBL/GenBank/DDBJ whole genome shotgun (WGS) entry which is preliminary data.</text>
</comment>
<dbReference type="Proteomes" id="UP001392437">
    <property type="component" value="Unassembled WGS sequence"/>
</dbReference>
<dbReference type="EMBL" id="JAQQWP010000008">
    <property type="protein sequence ID" value="KAK8105917.1"/>
    <property type="molecule type" value="Genomic_DNA"/>
</dbReference>
<organism evidence="1 2">
    <name type="scientific">Apiospora kogelbergensis</name>
    <dbReference type="NCBI Taxonomy" id="1337665"/>
    <lineage>
        <taxon>Eukaryota</taxon>
        <taxon>Fungi</taxon>
        <taxon>Dikarya</taxon>
        <taxon>Ascomycota</taxon>
        <taxon>Pezizomycotina</taxon>
        <taxon>Sordariomycetes</taxon>
        <taxon>Xylariomycetidae</taxon>
        <taxon>Amphisphaeriales</taxon>
        <taxon>Apiosporaceae</taxon>
        <taxon>Apiospora</taxon>
    </lineage>
</organism>
<protein>
    <submittedName>
        <fullName evidence="1">Uncharacterized protein</fullName>
    </submittedName>
</protein>
<reference evidence="1 2" key="1">
    <citation type="submission" date="2023-01" db="EMBL/GenBank/DDBJ databases">
        <title>Analysis of 21 Apiospora genomes using comparative genomics revels a genus with tremendous synthesis potential of carbohydrate active enzymes and secondary metabolites.</title>
        <authorList>
            <person name="Sorensen T."/>
        </authorList>
    </citation>
    <scope>NUCLEOTIDE SEQUENCE [LARGE SCALE GENOMIC DNA]</scope>
    <source>
        <strain evidence="1 2">CBS 117206</strain>
    </source>
</reference>
<name>A0AAW0QIU8_9PEZI</name>
<keyword evidence="2" id="KW-1185">Reference proteome</keyword>
<proteinExistence type="predicted"/>
<dbReference type="AlphaFoldDB" id="A0AAW0QIU8"/>
<sequence length="118" mass="12683">MVAVSTLTQTILAVADFRLRGYSDANCGTMAVEIADFESWGCMKYQEGGMASVSFDSGNFQSGNVAGQHFVTDDCTGPSVGQANFVDANYTVPDGQCVNTTMAPNGKKFRSFSYVTYR</sequence>
<evidence type="ECO:0000313" key="2">
    <source>
        <dbReference type="Proteomes" id="UP001392437"/>
    </source>
</evidence>
<accession>A0AAW0QIU8</accession>
<gene>
    <name evidence="1" type="ORF">PG999_009276</name>
</gene>